<dbReference type="PRINTS" id="PR00081">
    <property type="entry name" value="GDHRDH"/>
</dbReference>
<dbReference type="PANTHER" id="PTHR43544">
    <property type="entry name" value="SHORT-CHAIN DEHYDROGENASE/REDUCTASE"/>
    <property type="match status" value="1"/>
</dbReference>
<dbReference type="GO" id="GO:0005737">
    <property type="term" value="C:cytoplasm"/>
    <property type="evidence" value="ECO:0007669"/>
    <property type="project" value="TreeGrafter"/>
</dbReference>
<sequence length="249" mass="26216">MEPSSQTIVLITGANQGVGFETAKNLALHSIKYHVLLASRDPAKGADAASTLNNLPGIKGTVEAIQLDVTDDASVDAAASKVSSTHGRLDVLVNNAGILSKNPIARDNLREVLAVNCVGVMSVTEAFLPLLRNSSAPRLVFVSSSIGSITHASDPESPYYRAAGEQYRMSKAALNMLMNQYHVKLAPDGFKVFGADPGLVVTNLADKENQRARGGVEGDVGGERVATVVRGDRDADVGRVCGVYGVCPW</sequence>
<dbReference type="InterPro" id="IPR051468">
    <property type="entry name" value="Fungal_SecMetab_SDRs"/>
</dbReference>
<dbReference type="SUPFAM" id="SSF51735">
    <property type="entry name" value="NAD(P)-binding Rossmann-fold domains"/>
    <property type="match status" value="1"/>
</dbReference>
<dbReference type="Gene3D" id="3.40.50.720">
    <property type="entry name" value="NAD(P)-binding Rossmann-like Domain"/>
    <property type="match status" value="1"/>
</dbReference>
<accession>A0A7D8YNG6</accession>
<dbReference type="Proteomes" id="UP000481288">
    <property type="component" value="Unassembled WGS sequence"/>
</dbReference>
<gene>
    <name evidence="2" type="primary">tropE_5</name>
    <name evidence="2" type="ORF">LCER1_G009382</name>
</gene>
<dbReference type="GO" id="GO:0019748">
    <property type="term" value="P:secondary metabolic process"/>
    <property type="evidence" value="ECO:0007669"/>
    <property type="project" value="TreeGrafter"/>
</dbReference>
<dbReference type="EMBL" id="QGMG01001568">
    <property type="protein sequence ID" value="TVY46713.1"/>
    <property type="molecule type" value="Genomic_DNA"/>
</dbReference>
<comment type="caution">
    <text evidence="2">The sequence shown here is derived from an EMBL/GenBank/DDBJ whole genome shotgun (WGS) entry which is preliminary data.</text>
</comment>
<dbReference type="InterPro" id="IPR002347">
    <property type="entry name" value="SDR_fam"/>
</dbReference>
<dbReference type="OrthoDB" id="1933717at2759"/>
<name>A0A7D8YNG6_9HELO</name>
<dbReference type="GO" id="GO:0016491">
    <property type="term" value="F:oxidoreductase activity"/>
    <property type="evidence" value="ECO:0007669"/>
    <property type="project" value="TreeGrafter"/>
</dbReference>
<dbReference type="AlphaFoldDB" id="A0A7D8YNG6"/>
<evidence type="ECO:0000313" key="2">
    <source>
        <dbReference type="EMBL" id="TVY46713.1"/>
    </source>
</evidence>
<reference evidence="2 3" key="1">
    <citation type="submission" date="2018-05" db="EMBL/GenBank/DDBJ databases">
        <title>Whole genome sequencing for identification of molecular markers to develop diagnostic detection tools for the regulated plant pathogen Lachnellula willkommii.</title>
        <authorList>
            <person name="Giroux E."/>
            <person name="Bilodeau G."/>
        </authorList>
    </citation>
    <scope>NUCLEOTIDE SEQUENCE [LARGE SCALE GENOMIC DNA]</scope>
    <source>
        <strain evidence="2 3">CBS 625.97</strain>
    </source>
</reference>
<dbReference type="PANTHER" id="PTHR43544:SF32">
    <property type="entry name" value="CHAIN DEHYDROGENASE, PUTATIVE (AFU_ORTHOLOGUE AFUA_5G01530)-RELATED"/>
    <property type="match status" value="1"/>
</dbReference>
<evidence type="ECO:0000313" key="3">
    <source>
        <dbReference type="Proteomes" id="UP000481288"/>
    </source>
</evidence>
<proteinExistence type="inferred from homology"/>
<keyword evidence="3" id="KW-1185">Reference proteome</keyword>
<organism evidence="2 3">
    <name type="scientific">Lachnellula cervina</name>
    <dbReference type="NCBI Taxonomy" id="1316786"/>
    <lineage>
        <taxon>Eukaryota</taxon>
        <taxon>Fungi</taxon>
        <taxon>Dikarya</taxon>
        <taxon>Ascomycota</taxon>
        <taxon>Pezizomycotina</taxon>
        <taxon>Leotiomycetes</taxon>
        <taxon>Helotiales</taxon>
        <taxon>Lachnaceae</taxon>
        <taxon>Lachnellula</taxon>
    </lineage>
</organism>
<evidence type="ECO:0000256" key="1">
    <source>
        <dbReference type="ARBA" id="ARBA00006484"/>
    </source>
</evidence>
<comment type="similarity">
    <text evidence="1">Belongs to the short-chain dehydrogenases/reductases (SDR) family.</text>
</comment>
<dbReference type="InterPro" id="IPR036291">
    <property type="entry name" value="NAD(P)-bd_dom_sf"/>
</dbReference>
<dbReference type="Pfam" id="PF00106">
    <property type="entry name" value="adh_short"/>
    <property type="match status" value="1"/>
</dbReference>
<protein>
    <submittedName>
        <fullName evidence="2">Short-chain dehydrogenase/reductase tropE</fullName>
    </submittedName>
</protein>